<proteinExistence type="predicted"/>
<gene>
    <name evidence="2" type="ORF">VP01_4866g1</name>
</gene>
<feature type="compositionally biased region" description="Acidic residues" evidence="1">
    <location>
        <begin position="301"/>
        <end position="315"/>
    </location>
</feature>
<accession>A0A0L6UP88</accession>
<dbReference type="Proteomes" id="UP000037035">
    <property type="component" value="Unassembled WGS sequence"/>
</dbReference>
<feature type="region of interest" description="Disordered" evidence="1">
    <location>
        <begin position="265"/>
        <end position="315"/>
    </location>
</feature>
<dbReference type="EMBL" id="LAVV01010016">
    <property type="protein sequence ID" value="KNZ49670.1"/>
    <property type="molecule type" value="Genomic_DNA"/>
</dbReference>
<evidence type="ECO:0000256" key="1">
    <source>
        <dbReference type="SAM" id="MobiDB-lite"/>
    </source>
</evidence>
<evidence type="ECO:0000313" key="2">
    <source>
        <dbReference type="EMBL" id="KNZ49670.1"/>
    </source>
</evidence>
<name>A0A0L6UP88_9BASI</name>
<reference evidence="2 3" key="1">
    <citation type="submission" date="2015-08" db="EMBL/GenBank/DDBJ databases">
        <title>Next Generation Sequencing and Analysis of the Genome of Puccinia sorghi L Schw, the Causal Agent of Maize Common Rust.</title>
        <authorList>
            <person name="Rochi L."/>
            <person name="Burguener G."/>
            <person name="Darino M."/>
            <person name="Turjanski A."/>
            <person name="Kreff E."/>
            <person name="Dieguez M.J."/>
            <person name="Sacco F."/>
        </authorList>
    </citation>
    <scope>NUCLEOTIDE SEQUENCE [LARGE SCALE GENOMIC DNA]</scope>
    <source>
        <strain evidence="2 3">RO10H11247</strain>
    </source>
</reference>
<organism evidence="2 3">
    <name type="scientific">Puccinia sorghi</name>
    <dbReference type="NCBI Taxonomy" id="27349"/>
    <lineage>
        <taxon>Eukaryota</taxon>
        <taxon>Fungi</taxon>
        <taxon>Dikarya</taxon>
        <taxon>Basidiomycota</taxon>
        <taxon>Pucciniomycotina</taxon>
        <taxon>Pucciniomycetes</taxon>
        <taxon>Pucciniales</taxon>
        <taxon>Pucciniaceae</taxon>
        <taxon>Puccinia</taxon>
    </lineage>
</organism>
<keyword evidence="3" id="KW-1185">Reference proteome</keyword>
<dbReference type="AlphaFoldDB" id="A0A0L6UP88"/>
<protein>
    <submittedName>
        <fullName evidence="2">Uncharacterized protein</fullName>
    </submittedName>
</protein>
<sequence length="315" mass="35857">MEFGMVMVIEITTPASAKFLKNAQAGKVKYGRSIIHLGSNFVCYAQGLMGQLGLRVWCPNLDEEVASFVNPKMAQDMMLLIPVYNHFVHYYMMNKYKKEAKQVGKVAQEANNKKFSKNCERLRDLRCDFAILKKFPKRYQNVLAQISAHSNAEEVPGKGFYKIKTLPYQSQNANKFFRCLDDLMKMAAKNDPLANQSRRCALPIKFYLPTWYRRLPAYQKHSIPDRTSLAFLPDAKQSLLQKPETHPDKKLKDSSFTRKYREVLSEPYGLAGGDSSKSEASKEEDGSDEEGINLSQPSPDTSEDEYFEEGDAGDL</sequence>
<dbReference type="VEuPathDB" id="FungiDB:VP01_4866g1"/>
<comment type="caution">
    <text evidence="2">The sequence shown here is derived from an EMBL/GenBank/DDBJ whole genome shotgun (WGS) entry which is preliminary data.</text>
</comment>
<evidence type="ECO:0000313" key="3">
    <source>
        <dbReference type="Proteomes" id="UP000037035"/>
    </source>
</evidence>
<dbReference type="OrthoDB" id="3056461at2759"/>
<dbReference type="STRING" id="27349.A0A0L6UP88"/>